<gene>
    <name evidence="2" type="ORF">Syun_012494</name>
</gene>
<evidence type="ECO:0000313" key="2">
    <source>
        <dbReference type="EMBL" id="KAK9143094.1"/>
    </source>
</evidence>
<name>A0AAP0PHJ7_9MAGN</name>
<dbReference type="AlphaFoldDB" id="A0AAP0PHJ7"/>
<organism evidence="2 3">
    <name type="scientific">Stephania yunnanensis</name>
    <dbReference type="NCBI Taxonomy" id="152371"/>
    <lineage>
        <taxon>Eukaryota</taxon>
        <taxon>Viridiplantae</taxon>
        <taxon>Streptophyta</taxon>
        <taxon>Embryophyta</taxon>
        <taxon>Tracheophyta</taxon>
        <taxon>Spermatophyta</taxon>
        <taxon>Magnoliopsida</taxon>
        <taxon>Ranunculales</taxon>
        <taxon>Menispermaceae</taxon>
        <taxon>Menispermoideae</taxon>
        <taxon>Cissampelideae</taxon>
        <taxon>Stephania</taxon>
    </lineage>
</organism>
<keyword evidence="3" id="KW-1185">Reference proteome</keyword>
<evidence type="ECO:0000256" key="1">
    <source>
        <dbReference type="SAM" id="MobiDB-lite"/>
    </source>
</evidence>
<feature type="compositionally biased region" description="Basic and acidic residues" evidence="1">
    <location>
        <begin position="37"/>
        <end position="55"/>
    </location>
</feature>
<reference evidence="2 3" key="1">
    <citation type="submission" date="2024-01" db="EMBL/GenBank/DDBJ databases">
        <title>Genome assemblies of Stephania.</title>
        <authorList>
            <person name="Yang L."/>
        </authorList>
    </citation>
    <scope>NUCLEOTIDE SEQUENCE [LARGE SCALE GENOMIC DNA]</scope>
    <source>
        <strain evidence="2">YNDBR</strain>
        <tissue evidence="2">Leaf</tissue>
    </source>
</reference>
<comment type="caution">
    <text evidence="2">The sequence shown here is derived from an EMBL/GenBank/DDBJ whole genome shotgun (WGS) entry which is preliminary data.</text>
</comment>
<accession>A0AAP0PHJ7</accession>
<feature type="region of interest" description="Disordered" evidence="1">
    <location>
        <begin position="1"/>
        <end position="64"/>
    </location>
</feature>
<dbReference type="Proteomes" id="UP001420932">
    <property type="component" value="Unassembled WGS sequence"/>
</dbReference>
<dbReference type="EMBL" id="JBBNAF010000005">
    <property type="protein sequence ID" value="KAK9143094.1"/>
    <property type="molecule type" value="Genomic_DNA"/>
</dbReference>
<protein>
    <submittedName>
        <fullName evidence="2">Uncharacterized protein</fullName>
    </submittedName>
</protein>
<sequence length="150" mass="16879">MTETSATRRRDRETARPETGEHQRPDGETKTTGNRDVQSEHQSDQLARPDGETRRSNGVAVSSRHAVHRTDAADLFMAYWSSMLLPLVLPHRRRALRISLAIHAIHSSKLIVYESLHQAATFILDGRLLHVCASLLVHFGEVVPLRHCSC</sequence>
<proteinExistence type="predicted"/>
<feature type="compositionally biased region" description="Basic and acidic residues" evidence="1">
    <location>
        <begin position="1"/>
        <end position="29"/>
    </location>
</feature>
<evidence type="ECO:0000313" key="3">
    <source>
        <dbReference type="Proteomes" id="UP001420932"/>
    </source>
</evidence>